<keyword evidence="8" id="KW-0044">Antibiotic</keyword>
<dbReference type="GO" id="GO:0140911">
    <property type="term" value="F:pore-forming activity"/>
    <property type="evidence" value="ECO:0007669"/>
    <property type="project" value="InterPro"/>
</dbReference>
<sequence length="38" mass="4208">MMAVNPIGIFGFAMIMAITSALITDKKLKEMNDFIMSL</sequence>
<evidence type="ECO:0000256" key="9">
    <source>
        <dbReference type="ARBA" id="ARBA00023048"/>
    </source>
</evidence>
<keyword evidence="14" id="KW-1185">Reference proteome</keyword>
<keyword evidence="5" id="KW-0929">Antimicrobial</keyword>
<reference evidence="13 14" key="1">
    <citation type="submission" date="2016-04" db="EMBL/GenBank/DDBJ databases">
        <title>ATOL: Assembling a taxonomically balanced genome-scale reconstruction of the evolutionary history of the Enterobacteriaceae.</title>
        <authorList>
            <person name="Plunkett G.III."/>
            <person name="Neeno-Eckwall E.C."/>
            <person name="Glasner J.D."/>
            <person name="Perna N.T."/>
        </authorList>
    </citation>
    <scope>NUCLEOTIDE SEQUENCE [LARGE SCALE GENOMIC DNA]</scope>
    <source>
        <strain evidence="13 14">ATCC 12841</strain>
    </source>
</reference>
<evidence type="ECO:0000313" key="13">
    <source>
        <dbReference type="EMBL" id="OAT56530.1"/>
    </source>
</evidence>
<dbReference type="SUPFAM" id="SSF56837">
    <property type="entry name" value="Colicin"/>
    <property type="match status" value="1"/>
</dbReference>
<name>A0AA91IMB6_9GAMM</name>
<protein>
    <recommendedName>
        <fullName evidence="12">Channel forming colicins domain-containing protein</fullName>
    </recommendedName>
</protein>
<keyword evidence="7 11" id="KW-1133">Transmembrane helix</keyword>
<evidence type="ECO:0000256" key="4">
    <source>
        <dbReference type="ARBA" id="ARBA00007595"/>
    </source>
</evidence>
<dbReference type="GO" id="GO:0031640">
    <property type="term" value="P:killing of cells of another organism"/>
    <property type="evidence" value="ECO:0007669"/>
    <property type="project" value="UniProtKB-KW"/>
</dbReference>
<feature type="transmembrane region" description="Helical" evidence="11">
    <location>
        <begin position="6"/>
        <end position="24"/>
    </location>
</feature>
<accession>A0AA91IMB6</accession>
<dbReference type="GO" id="GO:0016020">
    <property type="term" value="C:membrane"/>
    <property type="evidence" value="ECO:0007669"/>
    <property type="project" value="UniProtKB-SubCell"/>
</dbReference>
<keyword evidence="10 11" id="KW-0472">Membrane</keyword>
<dbReference type="GO" id="GO:0050829">
    <property type="term" value="P:defense response to Gram-negative bacterium"/>
    <property type="evidence" value="ECO:0007669"/>
    <property type="project" value="InterPro"/>
</dbReference>
<organism evidence="13 14">
    <name type="scientific">Obesumbacterium proteus ATCC 12841</name>
    <dbReference type="NCBI Taxonomy" id="1354268"/>
    <lineage>
        <taxon>Bacteria</taxon>
        <taxon>Pseudomonadati</taxon>
        <taxon>Pseudomonadota</taxon>
        <taxon>Gammaproteobacteria</taxon>
        <taxon>Enterobacterales</taxon>
        <taxon>Hafniaceae</taxon>
        <taxon>Obesumbacterium</taxon>
    </lineage>
</organism>
<dbReference type="InterPro" id="IPR000293">
    <property type="entry name" value="Channel_colicin_C"/>
</dbReference>
<evidence type="ECO:0000256" key="8">
    <source>
        <dbReference type="ARBA" id="ARBA00023022"/>
    </source>
</evidence>
<dbReference type="Pfam" id="PF01024">
    <property type="entry name" value="Colicin"/>
    <property type="match status" value="1"/>
</dbReference>
<evidence type="ECO:0000256" key="10">
    <source>
        <dbReference type="ARBA" id="ARBA00023136"/>
    </source>
</evidence>
<dbReference type="InterPro" id="IPR038283">
    <property type="entry name" value="Channel_colicin_C_sf"/>
</dbReference>
<dbReference type="Proteomes" id="UP000078431">
    <property type="component" value="Unassembled WGS sequence"/>
</dbReference>
<comment type="function">
    <text evidence="2">Colicins are polypeptide toxins produced by and active against E.coli and closely related bacteria.</text>
</comment>
<evidence type="ECO:0000259" key="12">
    <source>
        <dbReference type="Pfam" id="PF01024"/>
    </source>
</evidence>
<comment type="subcellular location">
    <subcellularLocation>
        <location evidence="3">Membrane</location>
    </subcellularLocation>
</comment>
<evidence type="ECO:0000256" key="11">
    <source>
        <dbReference type="SAM" id="Phobius"/>
    </source>
</evidence>
<evidence type="ECO:0000256" key="1">
    <source>
        <dbReference type="ARBA" id="ARBA00002178"/>
    </source>
</evidence>
<evidence type="ECO:0000256" key="2">
    <source>
        <dbReference type="ARBA" id="ARBA00003197"/>
    </source>
</evidence>
<comment type="function">
    <text evidence="1">This colicin is a channel-forming colicin. This class of transmembrane toxins depolarize the cytoplasmic membrane, leading to dissipation of cellular energy.</text>
</comment>
<feature type="domain" description="Channel forming colicins" evidence="12">
    <location>
        <begin position="4"/>
        <end position="33"/>
    </location>
</feature>
<evidence type="ECO:0000256" key="5">
    <source>
        <dbReference type="ARBA" id="ARBA00022529"/>
    </source>
</evidence>
<dbReference type="AlphaFoldDB" id="A0AA91IMB6"/>
<dbReference type="Gene3D" id="1.10.490.30">
    <property type="entry name" value="Colicin"/>
    <property type="match status" value="1"/>
</dbReference>
<comment type="similarity">
    <text evidence="4">Belongs to the channel forming colicin family.</text>
</comment>
<evidence type="ECO:0000256" key="3">
    <source>
        <dbReference type="ARBA" id="ARBA00004370"/>
    </source>
</evidence>
<keyword evidence="9" id="KW-0078">Bacteriocin</keyword>
<gene>
    <name evidence="13" type="ORF">M993_04785</name>
</gene>
<proteinExistence type="inferred from homology"/>
<keyword evidence="6 11" id="KW-0812">Transmembrane</keyword>
<comment type="caution">
    <text evidence="13">The sequence shown here is derived from an EMBL/GenBank/DDBJ whole genome shotgun (WGS) entry which is preliminary data.</text>
</comment>
<dbReference type="EMBL" id="LXEX01000078">
    <property type="protein sequence ID" value="OAT56530.1"/>
    <property type="molecule type" value="Genomic_DNA"/>
</dbReference>
<evidence type="ECO:0000313" key="14">
    <source>
        <dbReference type="Proteomes" id="UP000078431"/>
    </source>
</evidence>
<evidence type="ECO:0000256" key="6">
    <source>
        <dbReference type="ARBA" id="ARBA00022692"/>
    </source>
</evidence>
<evidence type="ECO:0000256" key="7">
    <source>
        <dbReference type="ARBA" id="ARBA00022989"/>
    </source>
</evidence>